<proteinExistence type="predicted"/>
<dbReference type="Gramene" id="TVU17778">
    <property type="protein sequence ID" value="TVU17778"/>
    <property type="gene ID" value="EJB05_33834"/>
</dbReference>
<dbReference type="EMBL" id="RWGY01000029">
    <property type="protein sequence ID" value="TVU17778.1"/>
    <property type="molecule type" value="Genomic_DNA"/>
</dbReference>
<accession>A0A5J9U3F7</accession>
<evidence type="ECO:0000313" key="1">
    <source>
        <dbReference type="EMBL" id="TVU17778.1"/>
    </source>
</evidence>
<gene>
    <name evidence="1" type="ORF">EJB05_33834</name>
</gene>
<reference evidence="1 2" key="1">
    <citation type="journal article" date="2019" name="Sci. Rep.">
        <title>A high-quality genome of Eragrostis curvula grass provides insights into Poaceae evolution and supports new strategies to enhance forage quality.</title>
        <authorList>
            <person name="Carballo J."/>
            <person name="Santos B.A.C.M."/>
            <person name="Zappacosta D."/>
            <person name="Garbus I."/>
            <person name="Selva J.P."/>
            <person name="Gallo C.A."/>
            <person name="Diaz A."/>
            <person name="Albertini E."/>
            <person name="Caccamo M."/>
            <person name="Echenique V."/>
        </authorList>
    </citation>
    <scope>NUCLEOTIDE SEQUENCE [LARGE SCALE GENOMIC DNA]</scope>
    <source>
        <strain evidence="2">cv. Victoria</strain>
        <tissue evidence="1">Leaf</tissue>
    </source>
</reference>
<dbReference type="Proteomes" id="UP000324897">
    <property type="component" value="Chromosome 7"/>
</dbReference>
<comment type="caution">
    <text evidence="1">The sequence shown here is derived from an EMBL/GenBank/DDBJ whole genome shotgun (WGS) entry which is preliminary data.</text>
</comment>
<organism evidence="1 2">
    <name type="scientific">Eragrostis curvula</name>
    <name type="common">weeping love grass</name>
    <dbReference type="NCBI Taxonomy" id="38414"/>
    <lineage>
        <taxon>Eukaryota</taxon>
        <taxon>Viridiplantae</taxon>
        <taxon>Streptophyta</taxon>
        <taxon>Embryophyta</taxon>
        <taxon>Tracheophyta</taxon>
        <taxon>Spermatophyta</taxon>
        <taxon>Magnoliopsida</taxon>
        <taxon>Liliopsida</taxon>
        <taxon>Poales</taxon>
        <taxon>Poaceae</taxon>
        <taxon>PACMAD clade</taxon>
        <taxon>Chloridoideae</taxon>
        <taxon>Eragrostideae</taxon>
        <taxon>Eragrostidinae</taxon>
        <taxon>Eragrostis</taxon>
    </lineage>
</organism>
<feature type="non-terminal residue" evidence="1">
    <location>
        <position position="1"/>
    </location>
</feature>
<sequence>CDVGHVVCLPCCDKLKATGKCYSDTIVECTDLSNGLPVLNDCFQFIVPDYFLGDDDKGNAITVKNMELFIPRTETKHLLRLDTDMQERKNVCLVTPATVVKSAAVELIDDLRLALFLARGSSPRLLAWPNKKKQGSAFPFSFPHRRAEGGSPEGWACGVRHMLLQAQGNRQVPCLQHPHL</sequence>
<evidence type="ECO:0000313" key="2">
    <source>
        <dbReference type="Proteomes" id="UP000324897"/>
    </source>
</evidence>
<keyword evidence="2" id="KW-1185">Reference proteome</keyword>
<dbReference type="AlphaFoldDB" id="A0A5J9U3F7"/>
<name>A0A5J9U3F7_9POAL</name>
<protein>
    <submittedName>
        <fullName evidence="1">Uncharacterized protein</fullName>
    </submittedName>
</protein>